<dbReference type="Proteomes" id="UP001652624">
    <property type="component" value="Chromosome X"/>
</dbReference>
<feature type="domain" description="CENP-V/GFA" evidence="5">
    <location>
        <begin position="141"/>
        <end position="254"/>
    </location>
</feature>
<dbReference type="Pfam" id="PF04828">
    <property type="entry name" value="GFA"/>
    <property type="match status" value="1"/>
</dbReference>
<dbReference type="Gene3D" id="2.170.150.70">
    <property type="match status" value="1"/>
</dbReference>
<dbReference type="SUPFAM" id="SSF51316">
    <property type="entry name" value="Mss4-like"/>
    <property type="match status" value="1"/>
</dbReference>
<organism evidence="6 8">
    <name type="scientific">Erinaceus europaeus</name>
    <name type="common">Western European hedgehog</name>
    <dbReference type="NCBI Taxonomy" id="9365"/>
    <lineage>
        <taxon>Eukaryota</taxon>
        <taxon>Metazoa</taxon>
        <taxon>Chordata</taxon>
        <taxon>Craniata</taxon>
        <taxon>Vertebrata</taxon>
        <taxon>Euteleostomi</taxon>
        <taxon>Mammalia</taxon>
        <taxon>Eutheria</taxon>
        <taxon>Laurasiatheria</taxon>
        <taxon>Eulipotyphla</taxon>
        <taxon>Erinaceidae</taxon>
        <taxon>Erinaceinae</taxon>
        <taxon>Erinaceus</taxon>
    </lineage>
</organism>
<evidence type="ECO:0000256" key="3">
    <source>
        <dbReference type="ARBA" id="ARBA00022833"/>
    </source>
</evidence>
<feature type="compositionally biased region" description="Polar residues" evidence="4">
    <location>
        <begin position="1"/>
        <end position="13"/>
    </location>
</feature>
<feature type="compositionally biased region" description="Basic residues" evidence="4">
    <location>
        <begin position="15"/>
        <end position="25"/>
    </location>
</feature>
<proteinExistence type="inferred from homology"/>
<evidence type="ECO:0000256" key="1">
    <source>
        <dbReference type="ARBA" id="ARBA00005495"/>
    </source>
</evidence>
<evidence type="ECO:0000256" key="2">
    <source>
        <dbReference type="ARBA" id="ARBA00022723"/>
    </source>
</evidence>
<evidence type="ECO:0000259" key="5">
    <source>
        <dbReference type="PROSITE" id="PS51891"/>
    </source>
</evidence>
<evidence type="ECO:0000313" key="7">
    <source>
        <dbReference type="RefSeq" id="XP_060039040.1"/>
    </source>
</evidence>
<keyword evidence="3" id="KW-0862">Zinc</keyword>
<dbReference type="InterPro" id="IPR011057">
    <property type="entry name" value="Mss4-like_sf"/>
</dbReference>
<accession>A0ABM3WR47</accession>
<dbReference type="PANTHER" id="PTHR28620">
    <property type="entry name" value="CENTROMERE PROTEIN V"/>
    <property type="match status" value="1"/>
</dbReference>
<dbReference type="PANTHER" id="PTHR28620:SF3">
    <property type="entry name" value="CENTROMERE PROTEIN V-LIKE PROTEIN 1"/>
    <property type="match status" value="1"/>
</dbReference>
<name>A0ABM3WR47_ERIEU</name>
<evidence type="ECO:0000313" key="6">
    <source>
        <dbReference type="Proteomes" id="UP001652624"/>
    </source>
</evidence>
<dbReference type="PROSITE" id="PS51891">
    <property type="entry name" value="CENP_V_GFA"/>
    <property type="match status" value="1"/>
</dbReference>
<keyword evidence="6" id="KW-1185">Reference proteome</keyword>
<sequence>MGKVRSSSHSSNAKARQHKRRRSRKWRDPYSLGAAGQGMGRWRPPVSARSAGRRAGSSRRHAARLRLRRKRWWRRARRALLAKGARAAARRRRARGLRPGWLELGAQRERWEQFRKRRGLSCEDTAKFLLDTFEYPGLVYHTGGCHCGAVRFAVWAPADLHVVDCSCGLCRKKQHRHFLVPASRFSLLRGADRLITYRSRLHPALHSFCSRCGVQGFHASQARSGGFYGIAPHCLDPGTVHSVVIEEVDGGDWDEESWLDEDDEAEEEVSLLNVSAMQ</sequence>
<keyword evidence="2" id="KW-0479">Metal-binding</keyword>
<reference evidence="7 8" key="1">
    <citation type="submission" date="2025-05" db="UniProtKB">
        <authorList>
            <consortium name="RefSeq"/>
        </authorList>
    </citation>
    <scope>IDENTIFICATION</scope>
</reference>
<comment type="similarity">
    <text evidence="1">Belongs to the Gfa family.</text>
</comment>
<evidence type="ECO:0000256" key="4">
    <source>
        <dbReference type="SAM" id="MobiDB-lite"/>
    </source>
</evidence>
<feature type="region of interest" description="Disordered" evidence="4">
    <location>
        <begin position="1"/>
        <end position="60"/>
    </location>
</feature>
<protein>
    <submittedName>
        <fullName evidence="7 8">Centromere protein V-like protein 3</fullName>
    </submittedName>
</protein>
<dbReference type="RefSeq" id="XP_060039041.1">
    <property type="nucleotide sequence ID" value="XM_060183058.1"/>
</dbReference>
<dbReference type="RefSeq" id="XP_060039040.1">
    <property type="nucleotide sequence ID" value="XM_060183057.1"/>
</dbReference>
<dbReference type="InterPro" id="IPR052355">
    <property type="entry name" value="CENP-V-like"/>
</dbReference>
<evidence type="ECO:0000313" key="8">
    <source>
        <dbReference type="RefSeq" id="XP_060039041.1"/>
    </source>
</evidence>
<gene>
    <name evidence="8" type="primary">LOC103125995</name>
    <name evidence="7" type="synonym">LOC103125996</name>
</gene>
<dbReference type="GeneID" id="103125995"/>
<dbReference type="InterPro" id="IPR006913">
    <property type="entry name" value="CENP-V/GFA"/>
</dbReference>